<accession>A0ABX7P6H5</accession>
<dbReference type="Proteomes" id="UP000662747">
    <property type="component" value="Chromosome"/>
</dbReference>
<reference evidence="2 3" key="1">
    <citation type="submission" date="2021-02" db="EMBL/GenBank/DDBJ databases">
        <title>De Novo genome assembly of isolated myxobacteria.</title>
        <authorList>
            <person name="Stevens D.C."/>
        </authorList>
    </citation>
    <scope>NUCLEOTIDE SEQUENCE [LARGE SCALE GENOMIC DNA]</scope>
    <source>
        <strain evidence="3">SCPEA02</strain>
    </source>
</reference>
<keyword evidence="3" id="KW-1185">Reference proteome</keyword>
<dbReference type="Pfam" id="PF04865">
    <property type="entry name" value="Baseplate_J"/>
    <property type="match status" value="1"/>
</dbReference>
<gene>
    <name evidence="2" type="ORF">JY651_14490</name>
</gene>
<evidence type="ECO:0000313" key="3">
    <source>
        <dbReference type="Proteomes" id="UP000662747"/>
    </source>
</evidence>
<feature type="domain" description="Baseplate protein J-like barrel" evidence="1">
    <location>
        <begin position="180"/>
        <end position="262"/>
    </location>
</feature>
<protein>
    <submittedName>
        <fullName evidence="2">Baseplate J/gp47 family protein</fullName>
    </submittedName>
</protein>
<dbReference type="EMBL" id="CP071090">
    <property type="protein sequence ID" value="QSQ26053.1"/>
    <property type="molecule type" value="Genomic_DNA"/>
</dbReference>
<proteinExistence type="predicted"/>
<name>A0ABX7P6H5_9BACT</name>
<sequence>MSYAAEPYAQFVEDLLLSLTGGVARERFVFLPENAPFSLSPPGPVVPSTLSVFGQVDGTFHRFVLDTDFSLSADGTLVWLANPDGTRAADAVWPDEGTAFFANYDHRGPSGAAPRLNDRNPGSVVRLLSESFAREYAVVSRQLEGVYQAGFLDTATGRDLDNLVRLVGLERRDRTFATGTVVFSRSSPAPADIFISEGTRLSTAEPPLAEFETTEDRTLHRGSLSVEVPIRARDNGATGVAPARAVSVINRPILGIETAENPLGTRLDGEPETDEALRARARRALEMAGQGTVGALKGALATLPGVREKDILLEEDPLTRPGLVTVSIAAELTAAQAERAVDLIESTRPVGVRVLHHLSVSPPPEAITPSVNLVSEMEGDPHDSIDGEGLFSPVVARVIVVPGSARLSAQDRTALKTLAEDTLRDTVAEAGVGEPVVYNRVVGALMGIEGVVDVALELYPPTDLTGPRHRNVFPGRTRRPSVATKDGGSIEVRVAGELLGLDVSVNVTLIGAGALGDTAANLDAARYQIMAQLRDGVGSLTGLSASALRGLITAPETFTVNSLSYTGEYVTAGVRLNGTSPTLTLTPQELAWIRNVKVTTP</sequence>
<organism evidence="2 3">
    <name type="scientific">Pyxidicoccus parkwayensis</name>
    <dbReference type="NCBI Taxonomy" id="2813578"/>
    <lineage>
        <taxon>Bacteria</taxon>
        <taxon>Pseudomonadati</taxon>
        <taxon>Myxococcota</taxon>
        <taxon>Myxococcia</taxon>
        <taxon>Myxococcales</taxon>
        <taxon>Cystobacterineae</taxon>
        <taxon>Myxococcaceae</taxon>
        <taxon>Pyxidicoccus</taxon>
    </lineage>
</organism>
<evidence type="ECO:0000259" key="1">
    <source>
        <dbReference type="Pfam" id="PF04865"/>
    </source>
</evidence>
<evidence type="ECO:0000313" key="2">
    <source>
        <dbReference type="EMBL" id="QSQ26053.1"/>
    </source>
</evidence>
<dbReference type="InterPro" id="IPR006949">
    <property type="entry name" value="Barrel_Baseplate_J-like"/>
</dbReference>
<dbReference type="RefSeq" id="WP_206727603.1">
    <property type="nucleotide sequence ID" value="NZ_CP071090.1"/>
</dbReference>